<proteinExistence type="predicted"/>
<comment type="caution">
    <text evidence="2">The sequence shown here is derived from an EMBL/GenBank/DDBJ whole genome shotgun (WGS) entry which is preliminary data.</text>
</comment>
<sequence>MGGILLPQPVQPNDSTSASRASRGRAQFVTTFRAHFVHFSHLRRPVNRNCNRSKQPRRQSKKGQRPALLEPIFFGRRRWYLKRHSLLFSTDRR</sequence>
<reference evidence="2" key="1">
    <citation type="submission" date="2018-11" db="EMBL/GenBank/DDBJ databases">
        <authorList>
            <consortium name="Pathogen Informatics"/>
        </authorList>
    </citation>
    <scope>NUCLEOTIDE SEQUENCE</scope>
</reference>
<evidence type="ECO:0000313" key="3">
    <source>
        <dbReference type="Proteomes" id="UP000784294"/>
    </source>
</evidence>
<name>A0A3S5BBE1_9PLAT</name>
<feature type="compositionally biased region" description="Basic residues" evidence="1">
    <location>
        <begin position="54"/>
        <end position="64"/>
    </location>
</feature>
<gene>
    <name evidence="2" type="ORF">PXEA_LOCUS35358</name>
</gene>
<evidence type="ECO:0000256" key="1">
    <source>
        <dbReference type="SAM" id="MobiDB-lite"/>
    </source>
</evidence>
<accession>A0A3S5BBE1</accession>
<dbReference type="Proteomes" id="UP000784294">
    <property type="component" value="Unassembled WGS sequence"/>
</dbReference>
<protein>
    <submittedName>
        <fullName evidence="2">Uncharacterized protein</fullName>
    </submittedName>
</protein>
<keyword evidence="3" id="KW-1185">Reference proteome</keyword>
<feature type="region of interest" description="Disordered" evidence="1">
    <location>
        <begin position="1"/>
        <end position="23"/>
    </location>
</feature>
<feature type="region of interest" description="Disordered" evidence="1">
    <location>
        <begin position="45"/>
        <end position="67"/>
    </location>
</feature>
<dbReference type="EMBL" id="CAAALY010271667">
    <property type="protein sequence ID" value="VEL41918.1"/>
    <property type="molecule type" value="Genomic_DNA"/>
</dbReference>
<organism evidence="2 3">
    <name type="scientific">Protopolystoma xenopodis</name>
    <dbReference type="NCBI Taxonomy" id="117903"/>
    <lineage>
        <taxon>Eukaryota</taxon>
        <taxon>Metazoa</taxon>
        <taxon>Spiralia</taxon>
        <taxon>Lophotrochozoa</taxon>
        <taxon>Platyhelminthes</taxon>
        <taxon>Monogenea</taxon>
        <taxon>Polyopisthocotylea</taxon>
        <taxon>Polystomatidea</taxon>
        <taxon>Polystomatidae</taxon>
        <taxon>Protopolystoma</taxon>
    </lineage>
</organism>
<dbReference type="AlphaFoldDB" id="A0A3S5BBE1"/>
<evidence type="ECO:0000313" key="2">
    <source>
        <dbReference type="EMBL" id="VEL41918.1"/>
    </source>
</evidence>